<dbReference type="Gene3D" id="2.40.70.10">
    <property type="entry name" value="Acid Proteases"/>
    <property type="match status" value="1"/>
</dbReference>
<reference evidence="1 2" key="1">
    <citation type="submission" date="2015-09" db="EMBL/GenBank/DDBJ databases">
        <title>Trachymyrmex zeteki WGS genome.</title>
        <authorList>
            <person name="Nygaard S."/>
            <person name="Hu H."/>
            <person name="Boomsma J."/>
            <person name="Zhang G."/>
        </authorList>
    </citation>
    <scope>NUCLEOTIDE SEQUENCE [LARGE SCALE GENOMIC DNA]</scope>
    <source>
        <strain evidence="1">Tzet28-1</strain>
        <tissue evidence="1">Whole body</tissue>
    </source>
</reference>
<accession>A0A151XF58</accession>
<dbReference type="InterPro" id="IPR043502">
    <property type="entry name" value="DNA/RNA_pol_sf"/>
</dbReference>
<dbReference type="GO" id="GO:0071897">
    <property type="term" value="P:DNA biosynthetic process"/>
    <property type="evidence" value="ECO:0007669"/>
    <property type="project" value="UniProtKB-ARBA"/>
</dbReference>
<evidence type="ECO:0000313" key="2">
    <source>
        <dbReference type="Proteomes" id="UP000075809"/>
    </source>
</evidence>
<dbReference type="EMBL" id="KQ982204">
    <property type="protein sequence ID" value="KYQ59009.1"/>
    <property type="molecule type" value="Genomic_DNA"/>
</dbReference>
<dbReference type="InterPro" id="IPR021109">
    <property type="entry name" value="Peptidase_aspartic_dom_sf"/>
</dbReference>
<dbReference type="Pfam" id="PF03564">
    <property type="entry name" value="DUF1759"/>
    <property type="match status" value="1"/>
</dbReference>
<protein>
    <submittedName>
        <fullName evidence="1">Uncharacterized protein</fullName>
    </submittedName>
</protein>
<keyword evidence="2" id="KW-1185">Reference proteome</keyword>
<sequence>MVDQSEAASLKRQRTTIKASCTRIRTYVDTITAITSSVIIQLEERKIKLEYYWSQYYDVQSRLESFDEAEGADRGGFEEAFYALSSRIRELVAPSPTSRASASSISSSNARDSDRGTHIRLPKLNLPTFTGKYDEWLPFYDTFNAAIHSNTSLSDTQRFQYLRASLTGDASAVISSLELSDANYDVAWSILKDRYDNKRVIIQSHVKAILDLPLMSKENSVDLRKISDGTSKHLHALQALKRPIAHWDDILISILTSKLDSLTIREWENSLTGNELPTLKQLVDFIAHRSQVLEATARASTALARKAESKSQPSAKRASSCAATVKPRCHFCQGDHAIYYCKKFVALPVSQRAVEIRSRKLCANCLRSSSHASNKCTSGQCKVCHAKHNTLLHMPAAADASTDKEATAKADAPSSILATHTSGSVSNEQVMLSTAVVYVCDNEGSDRACRALLDCGSQANFISRKLVQDLGLKTRPLNVSISGVNGTVATSHHVTQIKLQSRVSSYTAVIECIIVDQVTDKIPAVSTARDIFKFPRNIRLADPRFNISSDIDLLIGVELFWSLICVGQVKSSDDHPTLQKTRLGWILAGRLGAVTAAISKVHSFHASISNAELHEHVSRAWQMENISSGSDRYTMEEGICERHFMDNVSQNSQGRYTVKLPIKEHALGKIGDSRDAALKRLKRIERRFKRDPALKIQYAEFVKEYISLGHMRRLEPPITEEPASFYLPHHCVFKIVGQTSKIRVVFDASCRSTTGVSLNDVLLVGPNVQQDLISILLRFRYFLYVITADIIKMYRQISMHPSQTRLQRILWRDDPSMNVDTYELTTVTYGTASASFLATRCLKHLAEQHAFQFPRGSACVLRNFYVDEMLAGADAIDELKLIRDETNQLLKLGAFELSKWASNTPELLEADNRDCDPVEIKDKPTDSYILGMQWNHCYDTFQFSSIRTQT</sequence>
<dbReference type="InterPro" id="IPR005312">
    <property type="entry name" value="DUF1759"/>
</dbReference>
<dbReference type="Proteomes" id="UP000075809">
    <property type="component" value="Unassembled WGS sequence"/>
</dbReference>
<dbReference type="CDD" id="cd01644">
    <property type="entry name" value="RT_pepA17"/>
    <property type="match status" value="1"/>
</dbReference>
<evidence type="ECO:0000313" key="1">
    <source>
        <dbReference type="EMBL" id="KYQ59009.1"/>
    </source>
</evidence>
<dbReference type="SUPFAM" id="SSF56672">
    <property type="entry name" value="DNA/RNA polymerases"/>
    <property type="match status" value="1"/>
</dbReference>
<dbReference type="STRING" id="64791.A0A151XF58"/>
<dbReference type="PANTHER" id="PTHR47331">
    <property type="entry name" value="PHD-TYPE DOMAIN-CONTAINING PROTEIN"/>
    <property type="match status" value="1"/>
</dbReference>
<dbReference type="Pfam" id="PF13650">
    <property type="entry name" value="Asp_protease_2"/>
    <property type="match status" value="1"/>
</dbReference>
<dbReference type="PANTHER" id="PTHR47331:SF5">
    <property type="entry name" value="RIBONUCLEASE H"/>
    <property type="match status" value="1"/>
</dbReference>
<gene>
    <name evidence="1" type="ORF">ALC60_01980</name>
</gene>
<name>A0A151XF58_9HYME</name>
<dbReference type="CDD" id="cd00303">
    <property type="entry name" value="retropepsin_like"/>
    <property type="match status" value="1"/>
</dbReference>
<proteinExistence type="predicted"/>
<dbReference type="AlphaFoldDB" id="A0A151XF58"/>
<organism evidence="1 2">
    <name type="scientific">Mycetomoellerius zeteki</name>
    <dbReference type="NCBI Taxonomy" id="64791"/>
    <lineage>
        <taxon>Eukaryota</taxon>
        <taxon>Metazoa</taxon>
        <taxon>Ecdysozoa</taxon>
        <taxon>Arthropoda</taxon>
        <taxon>Hexapoda</taxon>
        <taxon>Insecta</taxon>
        <taxon>Pterygota</taxon>
        <taxon>Neoptera</taxon>
        <taxon>Endopterygota</taxon>
        <taxon>Hymenoptera</taxon>
        <taxon>Apocrita</taxon>
        <taxon>Aculeata</taxon>
        <taxon>Formicoidea</taxon>
        <taxon>Formicidae</taxon>
        <taxon>Myrmicinae</taxon>
        <taxon>Mycetomoellerius</taxon>
    </lineage>
</organism>